<gene>
    <name evidence="4" type="ORF">DY048_07660</name>
</gene>
<comment type="caution">
    <text evidence="4">The sequence shown here is derived from an EMBL/GenBank/DDBJ whole genome shotgun (WGS) entry which is preliminary data.</text>
</comment>
<feature type="region of interest" description="Disordered" evidence="2">
    <location>
        <begin position="220"/>
        <end position="257"/>
    </location>
</feature>
<evidence type="ECO:0000256" key="2">
    <source>
        <dbReference type="SAM" id="MobiDB-lite"/>
    </source>
</evidence>
<evidence type="ECO:0000259" key="3">
    <source>
        <dbReference type="Pfam" id="PF07261"/>
    </source>
</evidence>
<evidence type="ECO:0000256" key="1">
    <source>
        <dbReference type="ARBA" id="ARBA00093462"/>
    </source>
</evidence>
<dbReference type="RefSeq" id="WP_105988424.1">
    <property type="nucleotide sequence ID" value="NZ_POST01000007.1"/>
</dbReference>
<dbReference type="EMBL" id="QUAM01000008">
    <property type="protein sequence ID" value="TPR12418.1"/>
    <property type="molecule type" value="Genomic_DNA"/>
</dbReference>
<feature type="compositionally biased region" description="Polar residues" evidence="2">
    <location>
        <begin position="125"/>
        <end position="139"/>
    </location>
</feature>
<organism evidence="4 5">
    <name type="scientific">Apilactobacillus timberlakei</name>
    <dbReference type="NCBI Taxonomy" id="2008380"/>
    <lineage>
        <taxon>Bacteria</taxon>
        <taxon>Bacillati</taxon>
        <taxon>Bacillota</taxon>
        <taxon>Bacilli</taxon>
        <taxon>Lactobacillales</taxon>
        <taxon>Lactobacillaceae</taxon>
        <taxon>Apilactobacillus</taxon>
    </lineage>
</organism>
<protein>
    <submittedName>
        <fullName evidence="4">DnaD domain protein</fullName>
    </submittedName>
</protein>
<sequence length="257" mass="29750">MVKVYKDRDSHFTHIKNDIYESDQHSDVNTLTWKAMGIFGFMWHNPDNWEFYEDELASHSKDGKSALRSGIEELESAGFIKRVQKRDQRGKFSSYDWILNEAPFLENRKSDNPKSDKPKSDNRKLQSTKGTKYLSNKELSSSDDPKSYGALEEYQRVWTFPNAIVQQDLISWIDDLGNDLVKYAIKIAARNNVSKMGSHKYLKAIFKAWDENGVKTIEDAKKQNAKHENSRNNSYGNSNSNNSKKKEVGSYEGFDYF</sequence>
<feature type="region of interest" description="Disordered" evidence="2">
    <location>
        <begin position="108"/>
        <end position="146"/>
    </location>
</feature>
<feature type="compositionally biased region" description="Basic and acidic residues" evidence="2">
    <location>
        <begin position="220"/>
        <end position="230"/>
    </location>
</feature>
<dbReference type="InterPro" id="IPR053162">
    <property type="entry name" value="DnaD"/>
</dbReference>
<dbReference type="InterPro" id="IPR006343">
    <property type="entry name" value="DnaB/C_C"/>
</dbReference>
<proteinExistence type="inferred from homology"/>
<comment type="similarity">
    <text evidence="1">Belongs to the DnaB/DnaD family.</text>
</comment>
<dbReference type="InterPro" id="IPR034829">
    <property type="entry name" value="DnaD-like_sf"/>
</dbReference>
<accession>A0ABY2YRV4</accession>
<dbReference type="Gene3D" id="1.10.10.630">
    <property type="entry name" value="DnaD domain-like"/>
    <property type="match status" value="1"/>
</dbReference>
<evidence type="ECO:0000313" key="4">
    <source>
        <dbReference type="EMBL" id="TPR12418.1"/>
    </source>
</evidence>
<dbReference type="PANTHER" id="PTHR37293:SF9">
    <property type="entry name" value="PHI ETA ORF 22-LIKE PROTEIN"/>
    <property type="match status" value="1"/>
</dbReference>
<name>A0ABY2YRV4_9LACO</name>
<dbReference type="PANTHER" id="PTHR37293">
    <property type="entry name" value="PHAGE REPLICATION PROTEIN-RELATED"/>
    <property type="match status" value="1"/>
</dbReference>
<feature type="domain" description="DnaB/C C-terminal" evidence="3">
    <location>
        <begin position="158"/>
        <end position="223"/>
    </location>
</feature>
<feature type="compositionally biased region" description="Basic and acidic residues" evidence="2">
    <location>
        <begin position="108"/>
        <end position="124"/>
    </location>
</feature>
<evidence type="ECO:0000313" key="5">
    <source>
        <dbReference type="Proteomes" id="UP000767392"/>
    </source>
</evidence>
<keyword evidence="5" id="KW-1185">Reference proteome</keyword>
<reference evidence="4 5" key="1">
    <citation type="submission" date="2018-08" db="EMBL/GenBank/DDBJ databases">
        <title>Comparative genomics of wild bee and flower associated Lactobacillus reveals potential adaptation to the bee host.</title>
        <authorList>
            <person name="Vuong H.Q."/>
            <person name="Mcfrederick Q.S."/>
        </authorList>
    </citation>
    <scope>NUCLEOTIDE SEQUENCE [LARGE SCALE GENOMIC DNA]</scope>
    <source>
        <strain evidence="4 5">HV_04</strain>
    </source>
</reference>
<dbReference type="Proteomes" id="UP000767392">
    <property type="component" value="Unassembled WGS sequence"/>
</dbReference>
<dbReference type="SUPFAM" id="SSF158499">
    <property type="entry name" value="DnaD domain-like"/>
    <property type="match status" value="1"/>
</dbReference>
<feature type="compositionally biased region" description="Low complexity" evidence="2">
    <location>
        <begin position="231"/>
        <end position="242"/>
    </location>
</feature>
<dbReference type="NCBIfam" id="TIGR01446">
    <property type="entry name" value="DnaD_dom"/>
    <property type="match status" value="1"/>
</dbReference>
<dbReference type="Pfam" id="PF07261">
    <property type="entry name" value="DnaB_2"/>
    <property type="match status" value="1"/>
</dbReference>